<gene>
    <name evidence="2" type="ORF">BCV72DRAFT_223071</name>
</gene>
<name>A0A1X0RBW3_RHIZD</name>
<dbReference type="AlphaFoldDB" id="A0A1X0RBW3"/>
<accession>A0A1X0RBW3</accession>
<proteinExistence type="predicted"/>
<dbReference type="PANTHER" id="PTHR39472">
    <property type="entry name" value="EXPRESSED PROTEIN"/>
    <property type="match status" value="1"/>
</dbReference>
<dbReference type="EMBL" id="KV921875">
    <property type="protein sequence ID" value="ORE09482.1"/>
    <property type="molecule type" value="Genomic_DNA"/>
</dbReference>
<keyword evidence="1" id="KW-0175">Coiled coil</keyword>
<dbReference type="VEuPathDB" id="FungiDB:BCV72DRAFT_223071"/>
<dbReference type="Proteomes" id="UP000242414">
    <property type="component" value="Unassembled WGS sequence"/>
</dbReference>
<feature type="coiled-coil region" evidence="1">
    <location>
        <begin position="68"/>
        <end position="123"/>
    </location>
</feature>
<evidence type="ECO:0000256" key="1">
    <source>
        <dbReference type="SAM" id="Coils"/>
    </source>
</evidence>
<reference evidence="2" key="1">
    <citation type="journal article" date="2016" name="Proc. Natl. Acad. Sci. U.S.A.">
        <title>Lipid metabolic changes in an early divergent fungus govern the establishment of a mutualistic symbiosis with endobacteria.</title>
        <authorList>
            <person name="Lastovetsky O.A."/>
            <person name="Gaspar M.L."/>
            <person name="Mondo S.J."/>
            <person name="LaButti K.M."/>
            <person name="Sandor L."/>
            <person name="Grigoriev I.V."/>
            <person name="Henry S.A."/>
            <person name="Pawlowska T.E."/>
        </authorList>
    </citation>
    <scope>NUCLEOTIDE SEQUENCE [LARGE SCALE GENOMIC DNA]</scope>
    <source>
        <strain evidence="2">ATCC 52814</strain>
    </source>
</reference>
<dbReference type="OrthoDB" id="21214at2759"/>
<protein>
    <submittedName>
        <fullName evidence="2">Uncharacterized protein</fullName>
    </submittedName>
</protein>
<evidence type="ECO:0000313" key="2">
    <source>
        <dbReference type="EMBL" id="ORE09482.1"/>
    </source>
</evidence>
<dbReference type="PANTHER" id="PTHR39472:SF1">
    <property type="entry name" value="EXPRESSED PROTEIN"/>
    <property type="match status" value="1"/>
</dbReference>
<sequence length="230" mass="25946">MDEEIVQRIANLVNVLASQQQNNQQLALDISKQILEVKQKAGTVKCLPEDQPNTIPGSVTPEQRDEVIDSLKSQLVKALSEQEAIRQRNQELEKERDALQNLVKEYENGLETVTNKLRAYANAAAEGEMRLRREFNALLEAEKGTSATLFTENILLQMQLTQLAKTLRVAFEAKSLDGCYEEKIAQLEQEKKNFMDVLGISAEESETDGNRSPILHVPRTSGVIEEFFDE</sequence>
<organism evidence="2">
    <name type="scientific">Rhizopus microsporus var. microsporus</name>
    <dbReference type="NCBI Taxonomy" id="86635"/>
    <lineage>
        <taxon>Eukaryota</taxon>
        <taxon>Fungi</taxon>
        <taxon>Fungi incertae sedis</taxon>
        <taxon>Mucoromycota</taxon>
        <taxon>Mucoromycotina</taxon>
        <taxon>Mucoromycetes</taxon>
        <taxon>Mucorales</taxon>
        <taxon>Mucorineae</taxon>
        <taxon>Rhizopodaceae</taxon>
        <taxon>Rhizopus</taxon>
    </lineage>
</organism>